<dbReference type="AlphaFoldDB" id="A0A923SLQ7"/>
<evidence type="ECO:0000313" key="3">
    <source>
        <dbReference type="Proteomes" id="UP000644115"/>
    </source>
</evidence>
<dbReference type="CDD" id="cd00093">
    <property type="entry name" value="HTH_XRE"/>
    <property type="match status" value="1"/>
</dbReference>
<dbReference type="RefSeq" id="WP_249286914.1">
    <property type="nucleotide sequence ID" value="NZ_JACRWC010000070.1"/>
</dbReference>
<feature type="domain" description="HTH cro/C1-type" evidence="1">
    <location>
        <begin position="16"/>
        <end position="71"/>
    </location>
</feature>
<dbReference type="InterPro" id="IPR010982">
    <property type="entry name" value="Lambda_DNA-bd_dom_sf"/>
</dbReference>
<dbReference type="SUPFAM" id="SSF47413">
    <property type="entry name" value="lambda repressor-like DNA-binding domains"/>
    <property type="match status" value="1"/>
</dbReference>
<evidence type="ECO:0000259" key="1">
    <source>
        <dbReference type="PROSITE" id="PS50943"/>
    </source>
</evidence>
<sequence length="122" mass="14531">MFDRTEYNMKLIGRNLRILRERSGLSVKEVMHYLDLGSVQAIYKYENGISYPPLDKFLAMMNLYEAQWQDVVCGPGSDIYRNQQIYCRREKPIVVFELQVRETCEYLDFLRRQISAWAHCHG</sequence>
<dbReference type="PROSITE" id="PS50943">
    <property type="entry name" value="HTH_CROC1"/>
    <property type="match status" value="1"/>
</dbReference>
<comment type="caution">
    <text evidence="2">The sequence shown here is derived from an EMBL/GenBank/DDBJ whole genome shotgun (WGS) entry which is preliminary data.</text>
</comment>
<evidence type="ECO:0000313" key="2">
    <source>
        <dbReference type="EMBL" id="MBC5999483.1"/>
    </source>
</evidence>
<accession>A0A923SLQ7</accession>
<proteinExistence type="predicted"/>
<dbReference type="GO" id="GO:0003677">
    <property type="term" value="F:DNA binding"/>
    <property type="evidence" value="ECO:0007669"/>
    <property type="project" value="InterPro"/>
</dbReference>
<dbReference type="InterPro" id="IPR001387">
    <property type="entry name" value="Cro/C1-type_HTH"/>
</dbReference>
<dbReference type="EMBL" id="JACRWC010000070">
    <property type="protein sequence ID" value="MBC5999483.1"/>
    <property type="molecule type" value="Genomic_DNA"/>
</dbReference>
<reference evidence="2" key="1">
    <citation type="submission" date="2020-08" db="EMBL/GenBank/DDBJ databases">
        <authorList>
            <person name="Liu C."/>
            <person name="Sun Q."/>
        </authorList>
    </citation>
    <scope>NUCLEOTIDE SEQUENCE</scope>
    <source>
        <strain evidence="2">BX16</strain>
    </source>
</reference>
<dbReference type="Proteomes" id="UP000644115">
    <property type="component" value="Unassembled WGS sequence"/>
</dbReference>
<dbReference type="Pfam" id="PF13560">
    <property type="entry name" value="HTH_31"/>
    <property type="match status" value="1"/>
</dbReference>
<keyword evidence="3" id="KW-1185">Reference proteome</keyword>
<name>A0A923SLQ7_9FIRM</name>
<dbReference type="Gene3D" id="1.10.260.40">
    <property type="entry name" value="lambda repressor-like DNA-binding domains"/>
    <property type="match status" value="1"/>
</dbReference>
<organism evidence="2 3">
    <name type="scientific">Lentihominibacter faecis</name>
    <dbReference type="NCBI Taxonomy" id="2764712"/>
    <lineage>
        <taxon>Bacteria</taxon>
        <taxon>Bacillati</taxon>
        <taxon>Bacillota</taxon>
        <taxon>Clostridia</taxon>
        <taxon>Peptostreptococcales</taxon>
        <taxon>Anaerovoracaceae</taxon>
        <taxon>Lentihominibacter</taxon>
    </lineage>
</organism>
<protein>
    <submittedName>
        <fullName evidence="2">Helix-turn-helix transcriptional regulator</fullName>
    </submittedName>
</protein>
<gene>
    <name evidence="2" type="ORF">H8876_05665</name>
</gene>